<keyword evidence="25" id="KW-1185">Reference proteome</keyword>
<dbReference type="STRING" id="86105.NF27_DT01700"/>
<evidence type="ECO:0000256" key="10">
    <source>
        <dbReference type="ARBA" id="ARBA00022619"/>
    </source>
</evidence>
<name>A0A0C1MZB4_9RICK</name>
<proteinExistence type="inferred from homology"/>
<dbReference type="GO" id="GO:0008686">
    <property type="term" value="F:3,4-dihydroxy-2-butanone-4-phosphate synthase activity"/>
    <property type="evidence" value="ECO:0007669"/>
    <property type="project" value="UniProtKB-UniRule"/>
</dbReference>
<dbReference type="NCBIfam" id="TIGR00506">
    <property type="entry name" value="ribB"/>
    <property type="match status" value="1"/>
</dbReference>
<evidence type="ECO:0000256" key="4">
    <source>
        <dbReference type="ARBA" id="ARBA00002284"/>
    </source>
</evidence>
<dbReference type="Proteomes" id="UP000031258">
    <property type="component" value="Unassembled WGS sequence"/>
</dbReference>
<comment type="caution">
    <text evidence="24">The sequence shown here is derived from an EMBL/GenBank/DDBJ whole genome shotgun (WGS) entry which is preliminary data.</text>
</comment>
<keyword evidence="12" id="KW-0547">Nucleotide-binding</keyword>
<evidence type="ECO:0000256" key="8">
    <source>
        <dbReference type="ARBA" id="ARBA00008976"/>
    </source>
</evidence>
<keyword evidence="18 22" id="KW-0456">Lyase</keyword>
<evidence type="ECO:0000256" key="2">
    <source>
        <dbReference type="ARBA" id="ARBA00001936"/>
    </source>
</evidence>
<feature type="domain" description="GTP cyclohydrolase II" evidence="23">
    <location>
        <begin position="212"/>
        <end position="374"/>
    </location>
</feature>
<dbReference type="PANTHER" id="PTHR21327">
    <property type="entry name" value="GTP CYCLOHYDROLASE II-RELATED"/>
    <property type="match status" value="1"/>
</dbReference>
<comment type="cofactor">
    <cofactor evidence="22">
        <name>Mg(2+)</name>
        <dbReference type="ChEBI" id="CHEBI:18420"/>
    </cofactor>
    <cofactor evidence="22">
        <name>Mn(2+)</name>
        <dbReference type="ChEBI" id="CHEBI:29035"/>
    </cofactor>
    <text evidence="22">Binds 2 divalent metal cations per subunit. Magnesium or manganese.</text>
</comment>
<evidence type="ECO:0000256" key="11">
    <source>
        <dbReference type="ARBA" id="ARBA00022723"/>
    </source>
</evidence>
<dbReference type="Pfam" id="PF00925">
    <property type="entry name" value="GTP_cyclohydro2"/>
    <property type="match status" value="1"/>
</dbReference>
<keyword evidence="11 22" id="KW-0479">Metal-binding</keyword>
<dbReference type="Pfam" id="PF00926">
    <property type="entry name" value="DHBP_synthase"/>
    <property type="match status" value="1"/>
</dbReference>
<comment type="similarity">
    <text evidence="7">In the N-terminal section; belongs to the DHBP synthase family.</text>
</comment>
<dbReference type="InterPro" id="IPR017945">
    <property type="entry name" value="DHBP_synth_RibB-like_a/b_dom"/>
</dbReference>
<dbReference type="CDD" id="cd00641">
    <property type="entry name" value="GTP_cyclohydro2"/>
    <property type="match status" value="1"/>
</dbReference>
<keyword evidence="17 22" id="KW-0464">Manganese</keyword>
<keyword evidence="13 24" id="KW-0378">Hydrolase</keyword>
<dbReference type="PATRIC" id="fig|86105.3.peg.972"/>
<evidence type="ECO:0000256" key="15">
    <source>
        <dbReference type="ARBA" id="ARBA00022842"/>
    </source>
</evidence>
<comment type="cofactor">
    <cofactor evidence="3">
        <name>Zn(2+)</name>
        <dbReference type="ChEBI" id="CHEBI:29105"/>
    </cofactor>
</comment>
<dbReference type="PIRSF" id="PIRSF001259">
    <property type="entry name" value="RibA"/>
    <property type="match status" value="1"/>
</dbReference>
<organism evidence="24 25">
    <name type="scientific">Candidatus Jidaibacter acanthamoebae</name>
    <dbReference type="NCBI Taxonomy" id="86105"/>
    <lineage>
        <taxon>Bacteria</taxon>
        <taxon>Pseudomonadati</taxon>
        <taxon>Pseudomonadota</taxon>
        <taxon>Alphaproteobacteria</taxon>
        <taxon>Rickettsiales</taxon>
        <taxon>Candidatus Midichloriaceae</taxon>
        <taxon>Candidatus Jidaibacter</taxon>
    </lineage>
</organism>
<evidence type="ECO:0000256" key="16">
    <source>
        <dbReference type="ARBA" id="ARBA00023134"/>
    </source>
</evidence>
<evidence type="ECO:0000313" key="25">
    <source>
        <dbReference type="Proteomes" id="UP000031258"/>
    </source>
</evidence>
<dbReference type="EC" id="4.1.99.12" evidence="22"/>
<evidence type="ECO:0000256" key="21">
    <source>
        <dbReference type="ARBA" id="ARBA00049295"/>
    </source>
</evidence>
<dbReference type="OrthoDB" id="9793111at2"/>
<dbReference type="Gene3D" id="3.90.870.10">
    <property type="entry name" value="DHBP synthase"/>
    <property type="match status" value="1"/>
</dbReference>
<evidence type="ECO:0000256" key="1">
    <source>
        <dbReference type="ARBA" id="ARBA00000141"/>
    </source>
</evidence>
<dbReference type="GO" id="GO:0005525">
    <property type="term" value="F:GTP binding"/>
    <property type="evidence" value="ECO:0007669"/>
    <property type="project" value="UniProtKB-KW"/>
</dbReference>
<keyword evidence="16" id="KW-0342">GTP-binding</keyword>
<feature type="binding site" evidence="22">
    <location>
        <position position="33"/>
    </location>
    <ligand>
        <name>D-ribulose 5-phosphate</name>
        <dbReference type="ChEBI" id="CHEBI:58121"/>
    </ligand>
</feature>
<dbReference type="AlphaFoldDB" id="A0A0C1MZB4"/>
<evidence type="ECO:0000256" key="18">
    <source>
        <dbReference type="ARBA" id="ARBA00023239"/>
    </source>
</evidence>
<comment type="similarity">
    <text evidence="8">In the C-terminal section; belongs to the GTP cyclohydrolase II family.</text>
</comment>
<evidence type="ECO:0000256" key="3">
    <source>
        <dbReference type="ARBA" id="ARBA00001947"/>
    </source>
</evidence>
<feature type="site" description="Essential for catalytic activity" evidence="22">
    <location>
        <position position="129"/>
    </location>
</feature>
<dbReference type="GO" id="GO:0003935">
    <property type="term" value="F:GTP cyclohydrolase II activity"/>
    <property type="evidence" value="ECO:0007669"/>
    <property type="project" value="UniProtKB-EC"/>
</dbReference>
<dbReference type="UniPathway" id="UPA00275">
    <property type="reaction ID" value="UER00399"/>
</dbReference>
<comment type="subunit">
    <text evidence="22">Homodimer.</text>
</comment>
<feature type="binding site" evidence="22">
    <location>
        <position position="29"/>
    </location>
    <ligand>
        <name>Mg(2+)</name>
        <dbReference type="ChEBI" id="CHEBI:18420"/>
        <label>2</label>
    </ligand>
</feature>
<dbReference type="NCBIfam" id="NF001591">
    <property type="entry name" value="PRK00393.1"/>
    <property type="match status" value="1"/>
</dbReference>
<dbReference type="EMBL" id="JSWE01000096">
    <property type="protein sequence ID" value="KIE05396.1"/>
    <property type="molecule type" value="Genomic_DNA"/>
</dbReference>
<evidence type="ECO:0000256" key="17">
    <source>
        <dbReference type="ARBA" id="ARBA00023211"/>
    </source>
</evidence>
<sequence length="400" mass="44847">MNRFKTISKALDSLKSGKMVVLVDDHDRENEGDLILAAQFVTPEAIAFMLKYTSGIICIPMHKERLDELGIKLMVNESENTSRNKTKFTTSVEARHGVSTGVSAQDRTTTIKALCNPESSARDISQPGHVFPLEYTPLGVIKRRGHTEGAIDLMRAANLNETAIICELMNEDGTMMRGTQINEFAAEHNMEIISIEDIYQYRIYHETIVSKEASATLPTEFGNFKISIFKTEIDDKEHIALTNLKENQSEALVRIHSSCTTGDIFHSLRCDCQKQLEYGLKEIGKNGGVLLYLDQEGRGIGLTSKIKAYLLQEKYNFTTVEANEELGFPVDSREYLIAAQIIKHFGITSVKLLSNNPKKVEGLIRNGVADVERQPVPVFINEHNKAYLETKEKVLGHILK</sequence>
<comment type="cofactor">
    <cofactor evidence="2">
        <name>Mn(2+)</name>
        <dbReference type="ChEBI" id="CHEBI:29035"/>
    </cofactor>
</comment>
<protein>
    <recommendedName>
        <fullName evidence="9 22">3,4-dihydroxy-2-butanone 4-phosphate synthase</fullName>
        <shortName evidence="22">DHBP synthase</shortName>
        <ecNumber evidence="22">4.1.99.12</ecNumber>
    </recommendedName>
</protein>
<feature type="binding site" evidence="22">
    <location>
        <begin position="143"/>
        <end position="147"/>
    </location>
    <ligand>
        <name>D-ribulose 5-phosphate</name>
        <dbReference type="ChEBI" id="CHEBI:58121"/>
    </ligand>
</feature>
<comment type="pathway">
    <text evidence="5">Cofactor biosynthesis; riboflavin biosynthesis; 5-amino-6-(D-ribitylamino)uracil from GTP: step 1/4.</text>
</comment>
<dbReference type="Gene3D" id="3.40.50.10990">
    <property type="entry name" value="GTP cyclohydrolase II"/>
    <property type="match status" value="1"/>
</dbReference>
<comment type="catalytic activity">
    <reaction evidence="1 22">
        <text>D-ribulose 5-phosphate = (2S)-2-hydroxy-3-oxobutyl phosphate + formate + H(+)</text>
        <dbReference type="Rhea" id="RHEA:18457"/>
        <dbReference type="ChEBI" id="CHEBI:15378"/>
        <dbReference type="ChEBI" id="CHEBI:15740"/>
        <dbReference type="ChEBI" id="CHEBI:58121"/>
        <dbReference type="ChEBI" id="CHEBI:58830"/>
        <dbReference type="EC" id="4.1.99.12"/>
    </reaction>
</comment>
<dbReference type="FunFam" id="3.90.870.10:FF:000001">
    <property type="entry name" value="Riboflavin biosynthesis protein RibBA"/>
    <property type="match status" value="1"/>
</dbReference>
<dbReference type="InterPro" id="IPR032677">
    <property type="entry name" value="GTP_cyclohydro_II"/>
</dbReference>
<dbReference type="InterPro" id="IPR036144">
    <property type="entry name" value="RibA-like_sf"/>
</dbReference>
<dbReference type="FunFam" id="3.40.50.10990:FF:000001">
    <property type="entry name" value="Riboflavin biosynthesis protein RibBA"/>
    <property type="match status" value="1"/>
</dbReference>
<gene>
    <name evidence="24" type="primary">ribBA_2</name>
    <name evidence="22" type="synonym">ribB</name>
    <name evidence="24" type="ORF">NF27_DT01700</name>
</gene>
<evidence type="ECO:0000256" key="6">
    <source>
        <dbReference type="ARBA" id="ARBA00004904"/>
    </source>
</evidence>
<evidence type="ECO:0000256" key="13">
    <source>
        <dbReference type="ARBA" id="ARBA00022801"/>
    </source>
</evidence>
<comment type="function">
    <text evidence="4 22">Catalyzes the conversion of D-ribulose 5-phosphate to formate and 3,4-dihydroxy-2-butanone 4-phosphate.</text>
</comment>
<reference evidence="24 25" key="1">
    <citation type="submission" date="2014-11" db="EMBL/GenBank/DDBJ databases">
        <title>A Rickettsiales Symbiont of Amoebae With Ancient Features.</title>
        <authorList>
            <person name="Schulz F."/>
            <person name="Martijn J."/>
            <person name="Wascher F."/>
            <person name="Kostanjsek R."/>
            <person name="Ettema T.J."/>
            <person name="Horn M."/>
        </authorList>
    </citation>
    <scope>NUCLEOTIDE SEQUENCE [LARGE SCALE GENOMIC DNA]</scope>
    <source>
        <strain evidence="24 25">UWC36</strain>
    </source>
</reference>
<keyword evidence="19" id="KW-0511">Multifunctional enzyme</keyword>
<dbReference type="HAMAP" id="MF_00180">
    <property type="entry name" value="RibB"/>
    <property type="match status" value="1"/>
</dbReference>
<comment type="function">
    <text evidence="20">Catalyzes the conversion of GTP to 2,5-diamino-6-ribosylamino-4(3H)-pyrimidinone 5'-phosphate (DARP), formate and pyrophosphate.</text>
</comment>
<evidence type="ECO:0000256" key="5">
    <source>
        <dbReference type="ARBA" id="ARBA00004853"/>
    </source>
</evidence>
<evidence type="ECO:0000256" key="9">
    <source>
        <dbReference type="ARBA" id="ARBA00018836"/>
    </source>
</evidence>
<dbReference type="NCBIfam" id="TIGR00505">
    <property type="entry name" value="ribA"/>
    <property type="match status" value="1"/>
</dbReference>
<evidence type="ECO:0000256" key="7">
    <source>
        <dbReference type="ARBA" id="ARBA00005520"/>
    </source>
</evidence>
<keyword evidence="10 22" id="KW-0686">Riboflavin biosynthesis</keyword>
<dbReference type="InterPro" id="IPR000422">
    <property type="entry name" value="DHBP_synthase_RibB"/>
</dbReference>
<dbReference type="GO" id="GO:0030145">
    <property type="term" value="F:manganese ion binding"/>
    <property type="evidence" value="ECO:0007669"/>
    <property type="project" value="UniProtKB-UniRule"/>
</dbReference>
<dbReference type="PANTHER" id="PTHR21327:SF18">
    <property type="entry name" value="3,4-DIHYDROXY-2-BUTANONE 4-PHOSPHATE SYNTHASE"/>
    <property type="match status" value="1"/>
</dbReference>
<evidence type="ECO:0000256" key="22">
    <source>
        <dbReference type="HAMAP-Rule" id="MF_00180"/>
    </source>
</evidence>
<comment type="catalytic activity">
    <reaction evidence="21">
        <text>GTP + 4 H2O = 2,5-diamino-6-hydroxy-4-(5-phosphoribosylamino)-pyrimidine + formate + 2 phosphate + 3 H(+)</text>
        <dbReference type="Rhea" id="RHEA:23704"/>
        <dbReference type="ChEBI" id="CHEBI:15377"/>
        <dbReference type="ChEBI" id="CHEBI:15378"/>
        <dbReference type="ChEBI" id="CHEBI:15740"/>
        <dbReference type="ChEBI" id="CHEBI:37565"/>
        <dbReference type="ChEBI" id="CHEBI:43474"/>
        <dbReference type="ChEBI" id="CHEBI:58614"/>
        <dbReference type="EC" id="3.5.4.25"/>
    </reaction>
</comment>
<accession>A0A0C1MZB4</accession>
<keyword evidence="15 22" id="KW-0460">Magnesium</keyword>
<keyword evidence="14" id="KW-0862">Zinc</keyword>
<comment type="similarity">
    <text evidence="22">Belongs to the DHBP synthase family.</text>
</comment>
<evidence type="ECO:0000256" key="20">
    <source>
        <dbReference type="ARBA" id="ARBA00043932"/>
    </source>
</evidence>
<dbReference type="RefSeq" id="WP_039456493.1">
    <property type="nucleotide sequence ID" value="NZ_JSWE01000096.1"/>
</dbReference>
<dbReference type="SUPFAM" id="SSF55821">
    <property type="entry name" value="YrdC/RibB"/>
    <property type="match status" value="1"/>
</dbReference>
<dbReference type="InterPro" id="IPR000926">
    <property type="entry name" value="RibA"/>
</dbReference>
<evidence type="ECO:0000256" key="14">
    <source>
        <dbReference type="ARBA" id="ARBA00022833"/>
    </source>
</evidence>
<comment type="pathway">
    <text evidence="6 22">Cofactor biosynthesis; riboflavin biosynthesis; 2-hydroxy-3-oxobutyl phosphate from D-ribulose 5-phosphate: step 1/1.</text>
</comment>
<evidence type="ECO:0000313" key="24">
    <source>
        <dbReference type="EMBL" id="KIE05396.1"/>
    </source>
</evidence>
<evidence type="ECO:0000256" key="19">
    <source>
        <dbReference type="ARBA" id="ARBA00023268"/>
    </source>
</evidence>
<feature type="binding site" evidence="22">
    <location>
        <position position="29"/>
    </location>
    <ligand>
        <name>Mg(2+)</name>
        <dbReference type="ChEBI" id="CHEBI:18420"/>
        <label>1</label>
    </ligand>
</feature>
<dbReference type="GO" id="GO:0005829">
    <property type="term" value="C:cytosol"/>
    <property type="evidence" value="ECO:0007669"/>
    <property type="project" value="TreeGrafter"/>
</dbReference>
<dbReference type="GO" id="GO:0000287">
    <property type="term" value="F:magnesium ion binding"/>
    <property type="evidence" value="ECO:0007669"/>
    <property type="project" value="UniProtKB-UniRule"/>
</dbReference>
<evidence type="ECO:0000259" key="23">
    <source>
        <dbReference type="Pfam" id="PF00925"/>
    </source>
</evidence>
<feature type="site" description="Essential for catalytic activity" evidence="22">
    <location>
        <position position="167"/>
    </location>
</feature>
<feature type="binding site" evidence="22">
    <location>
        <position position="146"/>
    </location>
    <ligand>
        <name>Mg(2+)</name>
        <dbReference type="ChEBI" id="CHEBI:18420"/>
        <label>2</label>
    </ligand>
</feature>
<dbReference type="SUPFAM" id="SSF142695">
    <property type="entry name" value="RibA-like"/>
    <property type="match status" value="1"/>
</dbReference>
<feature type="binding site" evidence="22">
    <location>
        <begin position="28"/>
        <end position="29"/>
    </location>
    <ligand>
        <name>D-ribulose 5-phosphate</name>
        <dbReference type="ChEBI" id="CHEBI:58121"/>
    </ligand>
</feature>
<dbReference type="GO" id="GO:0009231">
    <property type="term" value="P:riboflavin biosynthetic process"/>
    <property type="evidence" value="ECO:0007669"/>
    <property type="project" value="UniProtKB-UniRule"/>
</dbReference>
<evidence type="ECO:0000256" key="12">
    <source>
        <dbReference type="ARBA" id="ARBA00022741"/>
    </source>
</evidence>